<dbReference type="Proteomes" id="UP001432146">
    <property type="component" value="Unassembled WGS sequence"/>
</dbReference>
<sequence length="67" mass="7840">MIVLHWIKTPPHTLKTFVANRATQIQQDTQFSQWRHVPSHHNPGDSLSRSTDHADLINNRLWYNGPQ</sequence>
<evidence type="ECO:0000313" key="2">
    <source>
        <dbReference type="EMBL" id="KAK9294992.1"/>
    </source>
</evidence>
<dbReference type="AlphaFoldDB" id="A0AAW0ZBN3"/>
<evidence type="ECO:0000256" key="1">
    <source>
        <dbReference type="SAM" id="MobiDB-lite"/>
    </source>
</evidence>
<dbReference type="EMBL" id="JAWNGG020000293">
    <property type="protein sequence ID" value="KAK9294992.1"/>
    <property type="molecule type" value="Genomic_DNA"/>
</dbReference>
<proteinExistence type="predicted"/>
<keyword evidence="3" id="KW-1185">Reference proteome</keyword>
<feature type="region of interest" description="Disordered" evidence="1">
    <location>
        <begin position="33"/>
        <end position="52"/>
    </location>
</feature>
<accession>A0AAW0ZBN3</accession>
<dbReference type="PANTHER" id="PTHR22955">
    <property type="entry name" value="RETROTRANSPOSON"/>
    <property type="match status" value="1"/>
</dbReference>
<comment type="caution">
    <text evidence="2">The sequence shown here is derived from an EMBL/GenBank/DDBJ whole genome shotgun (WGS) entry which is preliminary data.</text>
</comment>
<protein>
    <submittedName>
        <fullName evidence="2">Uncharacterized protein</fullName>
    </submittedName>
</protein>
<gene>
    <name evidence="2" type="ORF">QLX08_010565</name>
</gene>
<name>A0AAW0ZBN3_9HYME</name>
<dbReference type="PANTHER" id="PTHR22955:SF77">
    <property type="entry name" value="ASPARTIC PUTATIVE DOMAIN-CONTAINING PROTEIN-RELATED"/>
    <property type="match status" value="1"/>
</dbReference>
<organism evidence="2 3">
    <name type="scientific">Tetragonisca angustula</name>
    <dbReference type="NCBI Taxonomy" id="166442"/>
    <lineage>
        <taxon>Eukaryota</taxon>
        <taxon>Metazoa</taxon>
        <taxon>Ecdysozoa</taxon>
        <taxon>Arthropoda</taxon>
        <taxon>Hexapoda</taxon>
        <taxon>Insecta</taxon>
        <taxon>Pterygota</taxon>
        <taxon>Neoptera</taxon>
        <taxon>Endopterygota</taxon>
        <taxon>Hymenoptera</taxon>
        <taxon>Apocrita</taxon>
        <taxon>Aculeata</taxon>
        <taxon>Apoidea</taxon>
        <taxon>Anthophila</taxon>
        <taxon>Apidae</taxon>
        <taxon>Tetragonisca</taxon>
    </lineage>
</organism>
<evidence type="ECO:0000313" key="3">
    <source>
        <dbReference type="Proteomes" id="UP001432146"/>
    </source>
</evidence>
<reference evidence="2 3" key="1">
    <citation type="submission" date="2024-05" db="EMBL/GenBank/DDBJ databases">
        <title>The nuclear and mitochondrial genome assemblies of Tetragonisca angustula (Apidae: Meliponini), a tiny yet remarkable pollinator in the Neotropics.</title>
        <authorList>
            <person name="Ferrari R."/>
            <person name="Ricardo P.C."/>
            <person name="Dias F.C."/>
            <person name="Araujo N.S."/>
            <person name="Soares D.O."/>
            <person name="Zhou Q.-S."/>
            <person name="Zhu C.-D."/>
            <person name="Coutinho L."/>
            <person name="Airas M.C."/>
            <person name="Batista T.M."/>
        </authorList>
    </citation>
    <scope>NUCLEOTIDE SEQUENCE [LARGE SCALE GENOMIC DNA]</scope>
    <source>
        <strain evidence="2">ASF017062</strain>
        <tissue evidence="2">Abdomen</tissue>
    </source>
</reference>